<evidence type="ECO:0000313" key="11">
    <source>
        <dbReference type="Proteomes" id="UP000295212"/>
    </source>
</evidence>
<evidence type="ECO:0000256" key="3">
    <source>
        <dbReference type="ARBA" id="ARBA00022475"/>
    </source>
</evidence>
<dbReference type="InterPro" id="IPR001851">
    <property type="entry name" value="ABC_transp_permease"/>
</dbReference>
<dbReference type="Proteomes" id="UP000295212">
    <property type="component" value="Unassembled WGS sequence"/>
</dbReference>
<keyword evidence="3" id="KW-1003">Cell membrane</keyword>
<evidence type="ECO:0000256" key="1">
    <source>
        <dbReference type="ARBA" id="ARBA00004429"/>
    </source>
</evidence>
<gene>
    <name evidence="10" type="ORF">DFP85_10937</name>
</gene>
<dbReference type="GO" id="GO:0005886">
    <property type="term" value="C:plasma membrane"/>
    <property type="evidence" value="ECO:0007669"/>
    <property type="project" value="UniProtKB-SubCell"/>
</dbReference>
<feature type="transmembrane region" description="Helical" evidence="9">
    <location>
        <begin position="258"/>
        <end position="277"/>
    </location>
</feature>
<dbReference type="GO" id="GO:0022857">
    <property type="term" value="F:transmembrane transporter activity"/>
    <property type="evidence" value="ECO:0007669"/>
    <property type="project" value="InterPro"/>
</dbReference>
<feature type="transmembrane region" description="Helical" evidence="9">
    <location>
        <begin position="227"/>
        <end position="251"/>
    </location>
</feature>
<dbReference type="InterPro" id="IPR052157">
    <property type="entry name" value="BCAA_transport_permease"/>
</dbReference>
<feature type="transmembrane region" description="Helical" evidence="9">
    <location>
        <begin position="182"/>
        <end position="207"/>
    </location>
</feature>
<comment type="subcellular location">
    <subcellularLocation>
        <location evidence="1">Cell inner membrane</location>
        <topology evidence="1">Multi-pass membrane protein</topology>
    </subcellularLocation>
</comment>
<evidence type="ECO:0000313" key="10">
    <source>
        <dbReference type="EMBL" id="TDR53314.1"/>
    </source>
</evidence>
<keyword evidence="5" id="KW-0029">Amino-acid transport</keyword>
<evidence type="ECO:0000256" key="2">
    <source>
        <dbReference type="ARBA" id="ARBA00022448"/>
    </source>
</evidence>
<comment type="similarity">
    <text evidence="8">Belongs to the binding-protein-dependent transport system permease family. LivHM subfamily.</text>
</comment>
<dbReference type="AlphaFoldDB" id="A0A4R6ZMF0"/>
<dbReference type="PANTHER" id="PTHR11795:SF442">
    <property type="entry name" value="ABC TRANSPORTER ATP-BINDING PROTEIN"/>
    <property type="match status" value="1"/>
</dbReference>
<sequence length="289" mass="30484">MQSFIAALLNSLDIALLLFVIAVGLNIIFGVLNVINFAHGALYMLGAYFAYTAMGLLGLSFWLALVVAPLLVAVVAVAIERLMLRTVYDRHITDSLLLTFALLLIIDESVRMIWGPSIQVVNPPALLAGTVSVFGVNYPLYGLFVIAVGLAMMLGLWLLFTRTRLGRIVRAAALDREMAQTLGINVPLVITGVFAFGAWIAAVGGVVAAPMRAIGPAMGEKIIIESFIVVVIGGLGSFPGTLLGALVLGGIHGFGGRFLPEINLVLPYIGMALVLLLKPQGLMGKGASA</sequence>
<evidence type="ECO:0000256" key="6">
    <source>
        <dbReference type="ARBA" id="ARBA00022989"/>
    </source>
</evidence>
<organism evidence="10 11">
    <name type="scientific">Halomonas ventosae</name>
    <dbReference type="NCBI Taxonomy" id="229007"/>
    <lineage>
        <taxon>Bacteria</taxon>
        <taxon>Pseudomonadati</taxon>
        <taxon>Pseudomonadota</taxon>
        <taxon>Gammaproteobacteria</taxon>
        <taxon>Oceanospirillales</taxon>
        <taxon>Halomonadaceae</taxon>
        <taxon>Halomonas</taxon>
    </lineage>
</organism>
<dbReference type="EMBL" id="SNZJ01000009">
    <property type="protein sequence ID" value="TDR53314.1"/>
    <property type="molecule type" value="Genomic_DNA"/>
</dbReference>
<feature type="transmembrane region" description="Helical" evidence="9">
    <location>
        <begin position="12"/>
        <end position="39"/>
    </location>
</feature>
<feature type="transmembrane region" description="Helical" evidence="9">
    <location>
        <begin position="96"/>
        <end position="114"/>
    </location>
</feature>
<dbReference type="Pfam" id="PF02653">
    <property type="entry name" value="BPD_transp_2"/>
    <property type="match status" value="1"/>
</dbReference>
<evidence type="ECO:0000256" key="7">
    <source>
        <dbReference type="ARBA" id="ARBA00023136"/>
    </source>
</evidence>
<evidence type="ECO:0000256" key="4">
    <source>
        <dbReference type="ARBA" id="ARBA00022692"/>
    </source>
</evidence>
<keyword evidence="4 9" id="KW-0812">Transmembrane</keyword>
<keyword evidence="2" id="KW-0813">Transport</keyword>
<protein>
    <submittedName>
        <fullName evidence="10">Amino acid/amide ABC transporter membrane protein 1 (HAAT family)</fullName>
    </submittedName>
</protein>
<keyword evidence="6 9" id="KW-1133">Transmembrane helix</keyword>
<evidence type="ECO:0000256" key="9">
    <source>
        <dbReference type="SAM" id="Phobius"/>
    </source>
</evidence>
<name>A0A4R6ZMF0_9GAMM</name>
<feature type="transmembrane region" description="Helical" evidence="9">
    <location>
        <begin position="59"/>
        <end position="84"/>
    </location>
</feature>
<dbReference type="RefSeq" id="WP_133636023.1">
    <property type="nucleotide sequence ID" value="NZ_SNZJ01000009.1"/>
</dbReference>
<dbReference type="CDD" id="cd06582">
    <property type="entry name" value="TM_PBP1_LivH_like"/>
    <property type="match status" value="1"/>
</dbReference>
<dbReference type="PANTHER" id="PTHR11795">
    <property type="entry name" value="BRANCHED-CHAIN AMINO ACID TRANSPORT SYSTEM PERMEASE PROTEIN LIVH"/>
    <property type="match status" value="1"/>
</dbReference>
<evidence type="ECO:0000256" key="8">
    <source>
        <dbReference type="ARBA" id="ARBA00037998"/>
    </source>
</evidence>
<evidence type="ECO:0000256" key="5">
    <source>
        <dbReference type="ARBA" id="ARBA00022970"/>
    </source>
</evidence>
<reference evidence="10 11" key="1">
    <citation type="submission" date="2019-03" db="EMBL/GenBank/DDBJ databases">
        <title>Genomic Encyclopedia of Type Strains, Phase III (KMG-III): the genomes of soil and plant-associated and newly described type strains.</title>
        <authorList>
            <person name="Whitman W."/>
        </authorList>
    </citation>
    <scope>NUCLEOTIDE SEQUENCE [LARGE SCALE GENOMIC DNA]</scope>
    <source>
        <strain evidence="10 11">CECT 5797</strain>
    </source>
</reference>
<accession>A0A4R6ZMF0</accession>
<dbReference type="OrthoDB" id="9807115at2"/>
<comment type="caution">
    <text evidence="10">The sequence shown here is derived from an EMBL/GenBank/DDBJ whole genome shotgun (WGS) entry which is preliminary data.</text>
</comment>
<keyword evidence="7 9" id="KW-0472">Membrane</keyword>
<dbReference type="GO" id="GO:0006865">
    <property type="term" value="P:amino acid transport"/>
    <property type="evidence" value="ECO:0007669"/>
    <property type="project" value="UniProtKB-KW"/>
</dbReference>
<proteinExistence type="inferred from homology"/>
<feature type="transmembrane region" description="Helical" evidence="9">
    <location>
        <begin position="140"/>
        <end position="161"/>
    </location>
</feature>